<comment type="caution">
    <text evidence="1">The sequence shown here is derived from an EMBL/GenBank/DDBJ whole genome shotgun (WGS) entry which is preliminary data.</text>
</comment>
<dbReference type="AlphaFoldDB" id="A0A8J8NWL2"/>
<sequence length="84" mass="9724">MFSTIVRSKLQRHKAYPFYTSIIHRWAPRNLMNTIKIPQPKIKQNKSRCFHQIETETKVSGISSQKLAIIIKIAIFLSKIDGLA</sequence>
<protein>
    <submittedName>
        <fullName evidence="1">Uncharacterized protein</fullName>
    </submittedName>
</protein>
<gene>
    <name evidence="1" type="ORF">FGO68_gene13182</name>
</gene>
<dbReference type="Proteomes" id="UP000785679">
    <property type="component" value="Unassembled WGS sequence"/>
</dbReference>
<proteinExistence type="predicted"/>
<evidence type="ECO:0000313" key="1">
    <source>
        <dbReference type="EMBL" id="TNV81705.1"/>
    </source>
</evidence>
<accession>A0A8J8NWL2</accession>
<evidence type="ECO:0000313" key="2">
    <source>
        <dbReference type="Proteomes" id="UP000785679"/>
    </source>
</evidence>
<organism evidence="1 2">
    <name type="scientific">Halteria grandinella</name>
    <dbReference type="NCBI Taxonomy" id="5974"/>
    <lineage>
        <taxon>Eukaryota</taxon>
        <taxon>Sar</taxon>
        <taxon>Alveolata</taxon>
        <taxon>Ciliophora</taxon>
        <taxon>Intramacronucleata</taxon>
        <taxon>Spirotrichea</taxon>
        <taxon>Stichotrichia</taxon>
        <taxon>Sporadotrichida</taxon>
        <taxon>Halteriidae</taxon>
        <taxon>Halteria</taxon>
    </lineage>
</organism>
<name>A0A8J8NWL2_HALGN</name>
<keyword evidence="2" id="KW-1185">Reference proteome</keyword>
<reference evidence="1" key="1">
    <citation type="submission" date="2019-06" db="EMBL/GenBank/DDBJ databases">
        <authorList>
            <person name="Zheng W."/>
        </authorList>
    </citation>
    <scope>NUCLEOTIDE SEQUENCE</scope>
    <source>
        <strain evidence="1">QDHG01</strain>
    </source>
</reference>
<dbReference type="EMBL" id="RRYP01005823">
    <property type="protein sequence ID" value="TNV81705.1"/>
    <property type="molecule type" value="Genomic_DNA"/>
</dbReference>